<accession>A0A6A4H8S8</accession>
<sequence>MVRNEGRGDSDTELCYRCNTGVPLYRCTDCFAEDLICHQCCRELHLDRPLDNVERWNGSFFKKIRLRDLGIFIQLGHQALERCGNPRFIDGFTVIHTNGIHSVLLAYCNCVGQRAAGEWRQQLLHRHWFPATHTDPQTAATYQVLNTFHVLTLQGKVTTYNFYTGLEKLSNNLGLGETKWRHLKMAKHSGRGNDSEHTLSETCTGEMGIPCIVCPRLGVNLPNNWQDAPKSERFLYYLFLAINTCFRLKRCMVSSEKCDPDLDVGGSYFTEDKPFRNFLLSVTDQREMSTCTGLAALDHTNTKYSRGYATTGVGVGVCARHEFIQRNGAVDLQKGERFANMDYVYTSLLRHHDPALTKVASYDIVCQWSKNLVSQVKALPSLVCTNLAKQVTCFVIPKLHIHGHQVSYSKGIERPWAHMGPIATSTRDMGPGTRHGTINDHFRHWNWVKLTRLGTLLQKRMKTAVDEHRVHKEELKAFTEGRGGDTEAWLKIMSEWEEDQEQPAGERVGSMNPYEMPKGGTFSLVLLLGELKD</sequence>
<dbReference type="OrthoDB" id="3214502at2759"/>
<feature type="domain" description="CxC2-like cysteine cluster KDZ transposase-associated" evidence="1">
    <location>
        <begin position="66"/>
        <end position="174"/>
    </location>
</feature>
<dbReference type="EMBL" id="ML769556">
    <property type="protein sequence ID" value="KAE9394160.1"/>
    <property type="molecule type" value="Genomic_DNA"/>
</dbReference>
<gene>
    <name evidence="2" type="ORF">BT96DRAFT_958868</name>
</gene>
<dbReference type="Proteomes" id="UP000799118">
    <property type="component" value="Unassembled WGS sequence"/>
</dbReference>
<dbReference type="PANTHER" id="PTHR33104">
    <property type="entry name" value="SI:DKEY-29D5.2"/>
    <property type="match status" value="1"/>
</dbReference>
<reference evidence="2" key="1">
    <citation type="journal article" date="2019" name="Environ. Microbiol.">
        <title>Fungal ecological strategies reflected in gene transcription - a case study of two litter decomposers.</title>
        <authorList>
            <person name="Barbi F."/>
            <person name="Kohler A."/>
            <person name="Barry K."/>
            <person name="Baskaran P."/>
            <person name="Daum C."/>
            <person name="Fauchery L."/>
            <person name="Ihrmark K."/>
            <person name="Kuo A."/>
            <person name="LaButti K."/>
            <person name="Lipzen A."/>
            <person name="Morin E."/>
            <person name="Grigoriev I.V."/>
            <person name="Henrissat B."/>
            <person name="Lindahl B."/>
            <person name="Martin F."/>
        </authorList>
    </citation>
    <scope>NUCLEOTIDE SEQUENCE</scope>
    <source>
        <strain evidence="2">JB14</strain>
    </source>
</reference>
<dbReference type="PANTHER" id="PTHR33104:SF2">
    <property type="entry name" value="CXC3 LIKE CYSTEINE CLUSTER DOMAIN-CONTAINING PROTEIN"/>
    <property type="match status" value="1"/>
</dbReference>
<dbReference type="InterPro" id="IPR041457">
    <property type="entry name" value="CxC2_KDZ-assoc"/>
</dbReference>
<dbReference type="Pfam" id="PF18758">
    <property type="entry name" value="KDZ"/>
    <property type="match status" value="2"/>
</dbReference>
<name>A0A6A4H8S8_9AGAR</name>
<evidence type="ECO:0000259" key="1">
    <source>
        <dbReference type="Pfam" id="PF18803"/>
    </source>
</evidence>
<dbReference type="Pfam" id="PF18803">
    <property type="entry name" value="CxC2"/>
    <property type="match status" value="1"/>
</dbReference>
<evidence type="ECO:0000313" key="2">
    <source>
        <dbReference type="EMBL" id="KAE9394160.1"/>
    </source>
</evidence>
<proteinExistence type="predicted"/>
<protein>
    <recommendedName>
        <fullName evidence="1">CxC2-like cysteine cluster KDZ transposase-associated domain-containing protein</fullName>
    </recommendedName>
</protein>
<keyword evidence="3" id="KW-1185">Reference proteome</keyword>
<dbReference type="AlphaFoldDB" id="A0A6A4H8S8"/>
<evidence type="ECO:0000313" key="3">
    <source>
        <dbReference type="Proteomes" id="UP000799118"/>
    </source>
</evidence>
<dbReference type="InterPro" id="IPR040521">
    <property type="entry name" value="KDZ"/>
</dbReference>
<organism evidence="2 3">
    <name type="scientific">Gymnopus androsaceus JB14</name>
    <dbReference type="NCBI Taxonomy" id="1447944"/>
    <lineage>
        <taxon>Eukaryota</taxon>
        <taxon>Fungi</taxon>
        <taxon>Dikarya</taxon>
        <taxon>Basidiomycota</taxon>
        <taxon>Agaricomycotina</taxon>
        <taxon>Agaricomycetes</taxon>
        <taxon>Agaricomycetidae</taxon>
        <taxon>Agaricales</taxon>
        <taxon>Marasmiineae</taxon>
        <taxon>Omphalotaceae</taxon>
        <taxon>Gymnopus</taxon>
    </lineage>
</organism>